<sequence length="119" mass="12957">MSFSFDTLVLDLSMVLVSLALPVSSSSVLHSPAREYGRLWFRLPWMALLAFGCSGCVADAVRSSCMVPWLIQYAPRSAQYKFVTQILFTVGAALLTELVGQTATMSLMLPVVTEFVSAS</sequence>
<protein>
    <submittedName>
        <fullName evidence="3">Uncharacterized protein</fullName>
    </submittedName>
</protein>
<dbReference type="Proteomes" id="UP000821853">
    <property type="component" value="Chromosome 3"/>
</dbReference>
<dbReference type="EMBL" id="JABSTR010000005">
    <property type="protein sequence ID" value="KAH9372160.1"/>
    <property type="molecule type" value="Genomic_DNA"/>
</dbReference>
<name>A0A9J6GCI0_HAELO</name>
<dbReference type="OrthoDB" id="10369272at2759"/>
<proteinExistence type="predicted"/>
<organism evidence="3 4">
    <name type="scientific">Haemaphysalis longicornis</name>
    <name type="common">Bush tick</name>
    <dbReference type="NCBI Taxonomy" id="44386"/>
    <lineage>
        <taxon>Eukaryota</taxon>
        <taxon>Metazoa</taxon>
        <taxon>Ecdysozoa</taxon>
        <taxon>Arthropoda</taxon>
        <taxon>Chelicerata</taxon>
        <taxon>Arachnida</taxon>
        <taxon>Acari</taxon>
        <taxon>Parasitiformes</taxon>
        <taxon>Ixodida</taxon>
        <taxon>Ixodoidea</taxon>
        <taxon>Ixodidae</taxon>
        <taxon>Haemaphysalinae</taxon>
        <taxon>Haemaphysalis</taxon>
    </lineage>
</organism>
<evidence type="ECO:0000256" key="1">
    <source>
        <dbReference type="SAM" id="Phobius"/>
    </source>
</evidence>
<keyword evidence="1" id="KW-1133">Transmembrane helix</keyword>
<keyword evidence="2" id="KW-0732">Signal</keyword>
<dbReference type="VEuPathDB" id="VectorBase:HLOH_051177"/>
<keyword evidence="4" id="KW-1185">Reference proteome</keyword>
<evidence type="ECO:0000313" key="3">
    <source>
        <dbReference type="EMBL" id="KAH9372160.1"/>
    </source>
</evidence>
<feature type="transmembrane region" description="Helical" evidence="1">
    <location>
        <begin position="82"/>
        <end position="100"/>
    </location>
</feature>
<keyword evidence="1" id="KW-0812">Transmembrane</keyword>
<feature type="signal peptide" evidence="2">
    <location>
        <begin position="1"/>
        <end position="20"/>
    </location>
</feature>
<feature type="transmembrane region" description="Helical" evidence="1">
    <location>
        <begin position="42"/>
        <end position="61"/>
    </location>
</feature>
<dbReference type="AlphaFoldDB" id="A0A9J6GCI0"/>
<evidence type="ECO:0000313" key="4">
    <source>
        <dbReference type="Proteomes" id="UP000821853"/>
    </source>
</evidence>
<accession>A0A9J6GCI0</accession>
<evidence type="ECO:0000256" key="2">
    <source>
        <dbReference type="SAM" id="SignalP"/>
    </source>
</evidence>
<comment type="caution">
    <text evidence="3">The sequence shown here is derived from an EMBL/GenBank/DDBJ whole genome shotgun (WGS) entry which is preliminary data.</text>
</comment>
<keyword evidence="1" id="KW-0472">Membrane</keyword>
<feature type="chain" id="PRO_5039931032" evidence="2">
    <location>
        <begin position="21"/>
        <end position="119"/>
    </location>
</feature>
<gene>
    <name evidence="3" type="ORF">HPB48_009707</name>
</gene>
<reference evidence="3 4" key="1">
    <citation type="journal article" date="2020" name="Cell">
        <title>Large-Scale Comparative Analyses of Tick Genomes Elucidate Their Genetic Diversity and Vector Capacities.</title>
        <authorList>
            <consortium name="Tick Genome and Microbiome Consortium (TIGMIC)"/>
            <person name="Jia N."/>
            <person name="Wang J."/>
            <person name="Shi W."/>
            <person name="Du L."/>
            <person name="Sun Y."/>
            <person name="Zhan W."/>
            <person name="Jiang J.F."/>
            <person name="Wang Q."/>
            <person name="Zhang B."/>
            <person name="Ji P."/>
            <person name="Bell-Sakyi L."/>
            <person name="Cui X.M."/>
            <person name="Yuan T.T."/>
            <person name="Jiang B.G."/>
            <person name="Yang W.F."/>
            <person name="Lam T.T."/>
            <person name="Chang Q.C."/>
            <person name="Ding S.J."/>
            <person name="Wang X.J."/>
            <person name="Zhu J.G."/>
            <person name="Ruan X.D."/>
            <person name="Zhao L."/>
            <person name="Wei J.T."/>
            <person name="Ye R.Z."/>
            <person name="Que T.C."/>
            <person name="Du C.H."/>
            <person name="Zhou Y.H."/>
            <person name="Cheng J.X."/>
            <person name="Dai P.F."/>
            <person name="Guo W.B."/>
            <person name="Han X.H."/>
            <person name="Huang E.J."/>
            <person name="Li L.F."/>
            <person name="Wei W."/>
            <person name="Gao Y.C."/>
            <person name="Liu J.Z."/>
            <person name="Shao H.Z."/>
            <person name="Wang X."/>
            <person name="Wang C.C."/>
            <person name="Yang T.C."/>
            <person name="Huo Q.B."/>
            <person name="Li W."/>
            <person name="Chen H.Y."/>
            <person name="Chen S.E."/>
            <person name="Zhou L.G."/>
            <person name="Ni X.B."/>
            <person name="Tian J.H."/>
            <person name="Sheng Y."/>
            <person name="Liu T."/>
            <person name="Pan Y.S."/>
            <person name="Xia L.Y."/>
            <person name="Li J."/>
            <person name="Zhao F."/>
            <person name="Cao W.C."/>
        </authorList>
    </citation>
    <scope>NUCLEOTIDE SEQUENCE [LARGE SCALE GENOMIC DNA]</scope>
    <source>
        <strain evidence="3">HaeL-2018</strain>
    </source>
</reference>